<dbReference type="GO" id="GO:0000271">
    <property type="term" value="P:polysaccharide biosynthetic process"/>
    <property type="evidence" value="ECO:0007669"/>
    <property type="project" value="InterPro"/>
</dbReference>
<comment type="subcellular location">
    <subcellularLocation>
        <location evidence="1">Membrane</location>
        <topology evidence="1">Multi-pass membrane protein</topology>
    </subcellularLocation>
</comment>
<feature type="transmembrane region" description="Helical" evidence="6">
    <location>
        <begin position="7"/>
        <end position="27"/>
    </location>
</feature>
<accession>A0A0R1Q573</accession>
<keyword evidence="9" id="KW-1185">Reference proteome</keyword>
<feature type="transmembrane region" description="Helical" evidence="6">
    <location>
        <begin position="33"/>
        <end position="49"/>
    </location>
</feature>
<comment type="similarity">
    <text evidence="2">Belongs to the GtrA family.</text>
</comment>
<dbReference type="STRING" id="1423812.FD20_GL002266"/>
<organism evidence="8 9">
    <name type="scientific">Liquorilactobacillus uvarum DSM 19971</name>
    <dbReference type="NCBI Taxonomy" id="1423812"/>
    <lineage>
        <taxon>Bacteria</taxon>
        <taxon>Bacillati</taxon>
        <taxon>Bacillota</taxon>
        <taxon>Bacilli</taxon>
        <taxon>Lactobacillales</taxon>
        <taxon>Lactobacillaceae</taxon>
        <taxon>Liquorilactobacillus</taxon>
    </lineage>
</organism>
<feature type="transmembrane region" description="Helical" evidence="6">
    <location>
        <begin position="96"/>
        <end position="112"/>
    </location>
</feature>
<evidence type="ECO:0000256" key="3">
    <source>
        <dbReference type="ARBA" id="ARBA00022692"/>
    </source>
</evidence>
<evidence type="ECO:0000313" key="9">
    <source>
        <dbReference type="Proteomes" id="UP000051155"/>
    </source>
</evidence>
<sequence length="121" mass="13969">MVGIANTIFGMAIMFLFYNLFHFNYWVSSASNYIFGSILSYFLNKYFTFQNKSKDKRIIVRFVINITICYLIAYGAAQPVIKVLFSSFSQGTQDNIAMLSGTILFVGLNYLGQRFWAFKKE</sequence>
<dbReference type="Pfam" id="PF04138">
    <property type="entry name" value="GtrA_DPMS_TM"/>
    <property type="match status" value="1"/>
</dbReference>
<keyword evidence="3 6" id="KW-0812">Transmembrane</keyword>
<dbReference type="GO" id="GO:0005886">
    <property type="term" value="C:plasma membrane"/>
    <property type="evidence" value="ECO:0007669"/>
    <property type="project" value="TreeGrafter"/>
</dbReference>
<evidence type="ECO:0000256" key="2">
    <source>
        <dbReference type="ARBA" id="ARBA00009399"/>
    </source>
</evidence>
<protein>
    <recommendedName>
        <fullName evidence="7">GtrA/DPMS transmembrane domain-containing protein</fullName>
    </recommendedName>
</protein>
<dbReference type="PANTHER" id="PTHR38459:SF1">
    <property type="entry name" value="PROPHAGE BACTOPRENOL-LINKED GLUCOSE TRANSLOCASE HOMOLOG"/>
    <property type="match status" value="1"/>
</dbReference>
<keyword evidence="4 6" id="KW-1133">Transmembrane helix</keyword>
<dbReference type="InterPro" id="IPR007267">
    <property type="entry name" value="GtrA_DPMS_TM"/>
</dbReference>
<feature type="domain" description="GtrA/DPMS transmembrane" evidence="7">
    <location>
        <begin position="1"/>
        <end position="118"/>
    </location>
</feature>
<comment type="caution">
    <text evidence="8">The sequence shown here is derived from an EMBL/GenBank/DDBJ whole genome shotgun (WGS) entry which is preliminary data.</text>
</comment>
<evidence type="ECO:0000313" key="8">
    <source>
        <dbReference type="EMBL" id="KRL38004.1"/>
    </source>
</evidence>
<dbReference type="PANTHER" id="PTHR38459">
    <property type="entry name" value="PROPHAGE BACTOPRENOL-LINKED GLUCOSE TRANSLOCASE HOMOLOG"/>
    <property type="match status" value="1"/>
</dbReference>
<dbReference type="EMBL" id="AZEG01000007">
    <property type="protein sequence ID" value="KRL38004.1"/>
    <property type="molecule type" value="Genomic_DNA"/>
</dbReference>
<evidence type="ECO:0000259" key="7">
    <source>
        <dbReference type="Pfam" id="PF04138"/>
    </source>
</evidence>
<evidence type="ECO:0000256" key="6">
    <source>
        <dbReference type="SAM" id="Phobius"/>
    </source>
</evidence>
<dbReference type="PATRIC" id="fig|1423812.3.peg.2409"/>
<gene>
    <name evidence="8" type="ORF">FD20_GL002266</name>
</gene>
<evidence type="ECO:0000256" key="4">
    <source>
        <dbReference type="ARBA" id="ARBA00022989"/>
    </source>
</evidence>
<evidence type="ECO:0000256" key="1">
    <source>
        <dbReference type="ARBA" id="ARBA00004141"/>
    </source>
</evidence>
<evidence type="ECO:0000256" key="5">
    <source>
        <dbReference type="ARBA" id="ARBA00023136"/>
    </source>
</evidence>
<keyword evidence="5 6" id="KW-0472">Membrane</keyword>
<reference evidence="8 9" key="1">
    <citation type="journal article" date="2015" name="Genome Announc.">
        <title>Expanding the biotechnology potential of lactobacilli through comparative genomics of 213 strains and associated genera.</title>
        <authorList>
            <person name="Sun Z."/>
            <person name="Harris H.M."/>
            <person name="McCann A."/>
            <person name="Guo C."/>
            <person name="Argimon S."/>
            <person name="Zhang W."/>
            <person name="Yang X."/>
            <person name="Jeffery I.B."/>
            <person name="Cooney J.C."/>
            <person name="Kagawa T.F."/>
            <person name="Liu W."/>
            <person name="Song Y."/>
            <person name="Salvetti E."/>
            <person name="Wrobel A."/>
            <person name="Rasinkangas P."/>
            <person name="Parkhill J."/>
            <person name="Rea M.C."/>
            <person name="O'Sullivan O."/>
            <person name="Ritari J."/>
            <person name="Douillard F.P."/>
            <person name="Paul Ross R."/>
            <person name="Yang R."/>
            <person name="Briner A.E."/>
            <person name="Felis G.E."/>
            <person name="de Vos W.M."/>
            <person name="Barrangou R."/>
            <person name="Klaenhammer T.R."/>
            <person name="Caufield P.W."/>
            <person name="Cui Y."/>
            <person name="Zhang H."/>
            <person name="O'Toole P.W."/>
        </authorList>
    </citation>
    <scope>NUCLEOTIDE SEQUENCE [LARGE SCALE GENOMIC DNA]</scope>
    <source>
        <strain evidence="8 9">DSM 19971</strain>
    </source>
</reference>
<proteinExistence type="inferred from homology"/>
<dbReference type="Proteomes" id="UP000051155">
    <property type="component" value="Unassembled WGS sequence"/>
</dbReference>
<feature type="transmembrane region" description="Helical" evidence="6">
    <location>
        <begin position="58"/>
        <end position="76"/>
    </location>
</feature>
<dbReference type="AlphaFoldDB" id="A0A0R1Q573"/>
<dbReference type="InterPro" id="IPR051401">
    <property type="entry name" value="GtrA_CellWall_Glycosyl"/>
</dbReference>
<name>A0A0R1Q573_9LACO</name>